<organism evidence="3">
    <name type="scientific">freshwater metagenome</name>
    <dbReference type="NCBI Taxonomy" id="449393"/>
    <lineage>
        <taxon>unclassified sequences</taxon>
        <taxon>metagenomes</taxon>
        <taxon>ecological metagenomes</taxon>
    </lineage>
</organism>
<dbReference type="Pfam" id="PF13193">
    <property type="entry name" value="AMP-binding_C"/>
    <property type="match status" value="1"/>
</dbReference>
<feature type="domain" description="AMP-binding enzyme C-terminal" evidence="2">
    <location>
        <begin position="342"/>
        <end position="417"/>
    </location>
</feature>
<proteinExistence type="predicted"/>
<dbReference type="Pfam" id="PF00501">
    <property type="entry name" value="AMP-binding"/>
    <property type="match status" value="2"/>
</dbReference>
<dbReference type="Gene3D" id="3.30.300.30">
    <property type="match status" value="1"/>
</dbReference>
<sequence length="427" mass="44206">MFVEAWLARAAAAGPTRPALGALTYEQLLSEARSTARRMAARGVRRGDRVGLLLGDGERFAVALHGVLLLGAIAVPVDPRAPADQVAARLQDCSLVVDGDPAQLGPEGGVGALDERHDLDATAVIVHTSGSSGAGTPVALTYGNWLWSALGSGAALGVAGDERWLCCLPLTHVGGLSILMRSVVYGTHASVHDRFDLDTVIATLRDPAGPTLVSLVPTTLTRLLDAGLREPPALRWALLGGAPAGPALLERAAAAGIPVAATYGMTEACSQIATFGVPLFCTSVQIAPSGEILVCGPTVSPDAGSVLHTGDCGELGRNGRLVVTGRIADTIITGGENVLPQEVESVLEAHPRVAEAAVHGQPDPQWGEAVVAMVVLRAPGTVTLEELEAWCRERLAPHQRPKVVRLVAALPRTDSGKLRRSARADGA</sequence>
<accession>A0A6J7DQP6</accession>
<dbReference type="GO" id="GO:0031956">
    <property type="term" value="F:medium-chain fatty acid-CoA ligase activity"/>
    <property type="evidence" value="ECO:0007669"/>
    <property type="project" value="TreeGrafter"/>
</dbReference>
<dbReference type="PANTHER" id="PTHR43201:SF32">
    <property type="entry name" value="2-SUCCINYLBENZOATE--COA LIGASE, CHLOROPLASTIC_PEROXISOMAL"/>
    <property type="match status" value="1"/>
</dbReference>
<evidence type="ECO:0000259" key="1">
    <source>
        <dbReference type="Pfam" id="PF00501"/>
    </source>
</evidence>
<dbReference type="SUPFAM" id="SSF56801">
    <property type="entry name" value="Acetyl-CoA synthetase-like"/>
    <property type="match status" value="1"/>
</dbReference>
<protein>
    <submittedName>
        <fullName evidence="3">Unannotated protein</fullName>
    </submittedName>
</protein>
<dbReference type="AlphaFoldDB" id="A0A6J7DQP6"/>
<feature type="domain" description="AMP-dependent synthetase/ligase" evidence="1">
    <location>
        <begin position="8"/>
        <end position="95"/>
    </location>
</feature>
<reference evidence="3" key="1">
    <citation type="submission" date="2020-05" db="EMBL/GenBank/DDBJ databases">
        <authorList>
            <person name="Chiriac C."/>
            <person name="Salcher M."/>
            <person name="Ghai R."/>
            <person name="Kavagutti S V."/>
        </authorList>
    </citation>
    <scope>NUCLEOTIDE SEQUENCE</scope>
</reference>
<dbReference type="EMBL" id="CAFBLQ010000078">
    <property type="protein sequence ID" value="CAB4872856.1"/>
    <property type="molecule type" value="Genomic_DNA"/>
</dbReference>
<dbReference type="InterPro" id="IPR025110">
    <property type="entry name" value="AMP-bd_C"/>
</dbReference>
<dbReference type="PANTHER" id="PTHR43201">
    <property type="entry name" value="ACYL-COA SYNTHETASE"/>
    <property type="match status" value="1"/>
</dbReference>
<dbReference type="InterPro" id="IPR045851">
    <property type="entry name" value="AMP-bd_C_sf"/>
</dbReference>
<evidence type="ECO:0000313" key="3">
    <source>
        <dbReference type="EMBL" id="CAB4872856.1"/>
    </source>
</evidence>
<name>A0A6J7DQP6_9ZZZZ</name>
<dbReference type="Gene3D" id="3.40.50.12780">
    <property type="entry name" value="N-terminal domain of ligase-like"/>
    <property type="match status" value="1"/>
</dbReference>
<dbReference type="Gene3D" id="3.40.50.980">
    <property type="match status" value="1"/>
</dbReference>
<dbReference type="InterPro" id="IPR000873">
    <property type="entry name" value="AMP-dep_synth/lig_dom"/>
</dbReference>
<feature type="domain" description="AMP-dependent synthetase/ligase" evidence="1">
    <location>
        <begin position="115"/>
        <end position="283"/>
    </location>
</feature>
<gene>
    <name evidence="3" type="ORF">UFOPK3423_00839</name>
</gene>
<evidence type="ECO:0000259" key="2">
    <source>
        <dbReference type="Pfam" id="PF13193"/>
    </source>
</evidence>
<dbReference type="InterPro" id="IPR042099">
    <property type="entry name" value="ANL_N_sf"/>
</dbReference>
<dbReference type="GO" id="GO:0006631">
    <property type="term" value="P:fatty acid metabolic process"/>
    <property type="evidence" value="ECO:0007669"/>
    <property type="project" value="TreeGrafter"/>
</dbReference>